<evidence type="ECO:0000256" key="2">
    <source>
        <dbReference type="ARBA" id="ARBA00022729"/>
    </source>
</evidence>
<dbReference type="PANTHER" id="PTHR33734">
    <property type="entry name" value="LYSM DOMAIN-CONTAINING GPI-ANCHORED PROTEIN 2"/>
    <property type="match status" value="1"/>
</dbReference>
<dbReference type="InterPro" id="IPR028082">
    <property type="entry name" value="Peripla_BP_I"/>
</dbReference>
<organism evidence="5 6">
    <name type="scientific">Flagellimonas lutaonensis</name>
    <dbReference type="NCBI Taxonomy" id="516051"/>
    <lineage>
        <taxon>Bacteria</taxon>
        <taxon>Pseudomonadati</taxon>
        <taxon>Bacteroidota</taxon>
        <taxon>Flavobacteriia</taxon>
        <taxon>Flavobacteriales</taxon>
        <taxon>Flavobacteriaceae</taxon>
        <taxon>Flagellimonas</taxon>
    </lineage>
</organism>
<proteinExistence type="inferred from homology"/>
<dbReference type="PROSITE" id="PS51257">
    <property type="entry name" value="PROKAR_LIPOPROTEIN"/>
    <property type="match status" value="1"/>
</dbReference>
<reference evidence="5 6" key="1">
    <citation type="submission" date="2015-03" db="EMBL/GenBank/DDBJ databases">
        <title>Complete genome sequence of Muricauda lutaonensis CC-HSB-11T, isolated from a coastal hot spring.</title>
        <authorList>
            <person name="Kim K.M."/>
        </authorList>
    </citation>
    <scope>NUCLEOTIDE SEQUENCE [LARGE SCALE GENOMIC DNA]</scope>
    <source>
        <strain evidence="5 6">CC-HSB-11</strain>
    </source>
</reference>
<dbReference type="Gene3D" id="3.40.50.2300">
    <property type="match status" value="2"/>
</dbReference>
<keyword evidence="6" id="KW-1185">Reference proteome</keyword>
<evidence type="ECO:0000313" key="5">
    <source>
        <dbReference type="EMBL" id="AKA35977.1"/>
    </source>
</evidence>
<dbReference type="CDD" id="cd00118">
    <property type="entry name" value="LysM"/>
    <property type="match status" value="4"/>
</dbReference>
<dbReference type="Gene3D" id="3.10.350.10">
    <property type="entry name" value="LysM domain"/>
    <property type="match status" value="5"/>
</dbReference>
<dbReference type="SUPFAM" id="SSF54106">
    <property type="entry name" value="LysM domain"/>
    <property type="match status" value="4"/>
</dbReference>
<dbReference type="SUPFAM" id="SSF53822">
    <property type="entry name" value="Periplasmic binding protein-like I"/>
    <property type="match status" value="1"/>
</dbReference>
<dbReference type="RefSeq" id="WP_157518073.1">
    <property type="nucleotide sequence ID" value="NZ_CP011071.1"/>
</dbReference>
<comment type="similarity">
    <text evidence="1">Belongs to the leucine-binding protein family.</text>
</comment>
<dbReference type="PANTHER" id="PTHR33734:SF22">
    <property type="entry name" value="MEMBRANE-BOUND LYTIC MUREIN TRANSGLYCOSYLASE D"/>
    <property type="match status" value="1"/>
</dbReference>
<evidence type="ECO:0000259" key="4">
    <source>
        <dbReference type="PROSITE" id="PS51782"/>
    </source>
</evidence>
<dbReference type="SMART" id="SM00257">
    <property type="entry name" value="LysM"/>
    <property type="match status" value="5"/>
</dbReference>
<feature type="domain" description="LysM" evidence="4">
    <location>
        <begin position="29"/>
        <end position="74"/>
    </location>
</feature>
<evidence type="ECO:0000256" key="1">
    <source>
        <dbReference type="ARBA" id="ARBA00010062"/>
    </source>
</evidence>
<accession>A0A0D5YUF9</accession>
<dbReference type="Pfam" id="PF01476">
    <property type="entry name" value="LysM"/>
    <property type="match status" value="5"/>
</dbReference>
<dbReference type="InterPro" id="IPR018392">
    <property type="entry name" value="LysM"/>
</dbReference>
<dbReference type="Pfam" id="PF13458">
    <property type="entry name" value="Peripla_BP_6"/>
    <property type="match status" value="1"/>
</dbReference>
<name>A0A0D5YUF9_9FLAO</name>
<feature type="domain" description="LysM" evidence="4">
    <location>
        <begin position="102"/>
        <end position="146"/>
    </location>
</feature>
<dbReference type="EMBL" id="CP011071">
    <property type="protein sequence ID" value="AKA35977.1"/>
    <property type="molecule type" value="Genomic_DNA"/>
</dbReference>
<dbReference type="STRING" id="516051.VC82_2395"/>
<evidence type="ECO:0000313" key="6">
    <source>
        <dbReference type="Proteomes" id="UP000032726"/>
    </source>
</evidence>
<protein>
    <submittedName>
        <fullName evidence="5">Peptidoglycan-binding protein LysM</fullName>
    </submittedName>
</protein>
<dbReference type="InterPro" id="IPR036779">
    <property type="entry name" value="LysM_dom_sf"/>
</dbReference>
<feature type="chain" id="PRO_5002300458" evidence="3">
    <location>
        <begin position="25"/>
        <end position="715"/>
    </location>
</feature>
<dbReference type="PATRIC" id="fig|516051.4.peg.2458"/>
<dbReference type="AlphaFoldDB" id="A0A0D5YUF9"/>
<keyword evidence="2 3" id="KW-0732">Signal</keyword>
<dbReference type="HOGENOM" id="CLU_028261_0_0_10"/>
<dbReference type="OrthoDB" id="2149800at2"/>
<evidence type="ECO:0000256" key="3">
    <source>
        <dbReference type="SAM" id="SignalP"/>
    </source>
</evidence>
<gene>
    <name evidence="5" type="ORF">VC82_2395</name>
</gene>
<dbReference type="PROSITE" id="PS51782">
    <property type="entry name" value="LYSM"/>
    <property type="match status" value="3"/>
</dbReference>
<feature type="signal peptide" evidence="3">
    <location>
        <begin position="1"/>
        <end position="24"/>
    </location>
</feature>
<dbReference type="CDD" id="cd06268">
    <property type="entry name" value="PBP1_ABC_transporter_LIVBP-like"/>
    <property type="match status" value="1"/>
</dbReference>
<dbReference type="Proteomes" id="UP000032726">
    <property type="component" value="Chromosome"/>
</dbReference>
<feature type="domain" description="LysM" evidence="4">
    <location>
        <begin position="162"/>
        <end position="208"/>
    </location>
</feature>
<sequence>MKKLIFRTFLLLIVVLMAACKATAQQRYTTHQVKEGETLQSIAKQYRVTPYTILRLNKEVKSAQDVKANMLLVIPLEGTPRPTDPNVEQQEGPAQIEPTGFTRHRVRRKETIFSITQRYQITEEQLKKYNKELYSEPLKKGMVLQVPQYPEPQEEEAKLDFEIYKVQPKETRWSIAHKYGITVDSLEVLNPDLPKNTSYLAVGQELKLPRPKGDSLGEQEVELFESYTVPKSIGLFRVSQEYDISTDSIIKLNPEIVEQNGLKEGMVLRLPKRKPKHEQVNTDNYIFYEVKPKQTVFSLTRNLKISRDSLFDLNPELENGLKAGMVLKLPKTKSDELEVKNSLVLDKVNLIDSIDVTLRLKMLYLLPFRLDRINFENREKTEAQIKSRNDLKYAMGLYTGALVALDSIKKLGVSVDVEFLDTELNLQTVKKLLHQEPLHEVDAIVGPVGPDLLGEVAVQASQYGVPVVAPYAAKNELSLNNVFFSIPSDELLRKRILDYVAKKRKNENIIIIADQYGQAAKDSILAVFPSARVAKMSEDGSLHLVDFQAMLSETEENWVFVETKEPNFAAGVTSILNASNQGTEEGDKIVVKMFTTNYNAAFENDVISSSHLSNLSFTFPSAYKDTGNNGFTKAYYNKLGFLPDRYAIRGFDLSFDLLLKLAHKKNLYETSRITGLTEYCGNRFNYIEDRSSGFYNQGTYLLRYEDLYIKEIKPE</sequence>
<dbReference type="InterPro" id="IPR028081">
    <property type="entry name" value="Leu-bd"/>
</dbReference>
<dbReference type="KEGG" id="mlt:VC82_2395"/>